<proteinExistence type="predicted"/>
<dbReference type="Proteomes" id="UP001386955">
    <property type="component" value="Unassembled WGS sequence"/>
</dbReference>
<evidence type="ECO:0000313" key="2">
    <source>
        <dbReference type="Proteomes" id="UP001386955"/>
    </source>
</evidence>
<reference evidence="1 2" key="1">
    <citation type="submission" date="2024-01" db="EMBL/GenBank/DDBJ databases">
        <title>The genomes of 5 underutilized Papilionoideae crops provide insights into root nodulation and disease resistanc.</title>
        <authorList>
            <person name="Jiang F."/>
        </authorList>
    </citation>
    <scope>NUCLEOTIDE SEQUENCE [LARGE SCALE GENOMIC DNA]</scope>
    <source>
        <strain evidence="1">DUOXIRENSHENG_FW03</strain>
        <tissue evidence="1">Leaves</tissue>
    </source>
</reference>
<name>A0AAN9P1E0_PSOTE</name>
<accession>A0AAN9P1E0</accession>
<keyword evidence="2" id="KW-1185">Reference proteome</keyword>
<organism evidence="1 2">
    <name type="scientific">Psophocarpus tetragonolobus</name>
    <name type="common">Winged bean</name>
    <name type="synonym">Dolichos tetragonolobus</name>
    <dbReference type="NCBI Taxonomy" id="3891"/>
    <lineage>
        <taxon>Eukaryota</taxon>
        <taxon>Viridiplantae</taxon>
        <taxon>Streptophyta</taxon>
        <taxon>Embryophyta</taxon>
        <taxon>Tracheophyta</taxon>
        <taxon>Spermatophyta</taxon>
        <taxon>Magnoliopsida</taxon>
        <taxon>eudicotyledons</taxon>
        <taxon>Gunneridae</taxon>
        <taxon>Pentapetalae</taxon>
        <taxon>rosids</taxon>
        <taxon>fabids</taxon>
        <taxon>Fabales</taxon>
        <taxon>Fabaceae</taxon>
        <taxon>Papilionoideae</taxon>
        <taxon>50 kb inversion clade</taxon>
        <taxon>NPAAA clade</taxon>
        <taxon>indigoferoid/millettioid clade</taxon>
        <taxon>Phaseoleae</taxon>
        <taxon>Psophocarpus</taxon>
    </lineage>
</organism>
<gene>
    <name evidence="1" type="ORF">VNO78_33016</name>
</gene>
<evidence type="ECO:0000313" key="1">
    <source>
        <dbReference type="EMBL" id="KAK7380503.1"/>
    </source>
</evidence>
<sequence>MFRAYLAPQHKAVKKGKGIRTRNEEFVVDGGIQDLEKLQLLDKLVPTKNGSSSEIDVPTEKGSTEEDGLPLAPFLKLLNGSNDLVVQEKESGGVLEGSMGRDYVGDDGEDLEIGCQMNVEITQVDEAKNSLNLILSEREAWVSTQICSCPLKSPVALACYSVRIKVALLLVSRSRFASSCSSRGRTLLQCVRIFARVEVASHCLYFSSSCSLLCSRLYKY</sequence>
<protein>
    <submittedName>
        <fullName evidence="1">Uncharacterized protein</fullName>
    </submittedName>
</protein>
<comment type="caution">
    <text evidence="1">The sequence shown here is derived from an EMBL/GenBank/DDBJ whole genome shotgun (WGS) entry which is preliminary data.</text>
</comment>
<dbReference type="AlphaFoldDB" id="A0AAN9P1E0"/>
<dbReference type="EMBL" id="JAYMYS010000009">
    <property type="protein sequence ID" value="KAK7380503.1"/>
    <property type="molecule type" value="Genomic_DNA"/>
</dbReference>